<dbReference type="GO" id="GO:0005794">
    <property type="term" value="C:Golgi apparatus"/>
    <property type="evidence" value="ECO:0007669"/>
    <property type="project" value="TreeGrafter"/>
</dbReference>
<dbReference type="EMBL" id="FJUY01000004">
    <property type="protein sequence ID" value="CZT17738.1"/>
    <property type="molecule type" value="Genomic_DNA"/>
</dbReference>
<evidence type="ECO:0000256" key="6">
    <source>
        <dbReference type="ARBA" id="ARBA00023139"/>
    </source>
</evidence>
<keyword evidence="8 10" id="KW-0012">Acyltransferase</keyword>
<evidence type="ECO:0000256" key="11">
    <source>
        <dbReference type="SAM" id="MobiDB-lite"/>
    </source>
</evidence>
<dbReference type="Pfam" id="PF01529">
    <property type="entry name" value="DHHC"/>
    <property type="match status" value="1"/>
</dbReference>
<dbReference type="InterPro" id="IPR001594">
    <property type="entry name" value="Palmitoyltrfase_DHHC"/>
</dbReference>
<keyword evidence="5 10" id="KW-0472">Membrane</keyword>
<dbReference type="RefSeq" id="XP_023624629.1">
    <property type="nucleotide sequence ID" value="XM_023768861.1"/>
</dbReference>
<feature type="compositionally biased region" description="Basic and acidic residues" evidence="11">
    <location>
        <begin position="240"/>
        <end position="253"/>
    </location>
</feature>
<keyword evidence="7" id="KW-0449">Lipoprotein</keyword>
<dbReference type="GO" id="GO:0016020">
    <property type="term" value="C:membrane"/>
    <property type="evidence" value="ECO:0007669"/>
    <property type="project" value="UniProtKB-SubCell"/>
</dbReference>
<evidence type="ECO:0000256" key="10">
    <source>
        <dbReference type="RuleBase" id="RU079119"/>
    </source>
</evidence>
<dbReference type="GO" id="GO:0019706">
    <property type="term" value="F:protein-cysteine S-palmitoyltransferase activity"/>
    <property type="evidence" value="ECO:0007669"/>
    <property type="project" value="UniProtKB-EC"/>
</dbReference>
<evidence type="ECO:0000256" key="3">
    <source>
        <dbReference type="ARBA" id="ARBA00022692"/>
    </source>
</evidence>
<dbReference type="EC" id="2.3.1.225" evidence="10"/>
<gene>
    <name evidence="13" type="ORF">RCC_03575</name>
</gene>
<keyword evidence="3 10" id="KW-0812">Transmembrane</keyword>
<evidence type="ECO:0000256" key="5">
    <source>
        <dbReference type="ARBA" id="ARBA00023136"/>
    </source>
</evidence>
<dbReference type="PANTHER" id="PTHR22883:SF476">
    <property type="entry name" value="PALMITOYLTRANSFERASE PFA4"/>
    <property type="match status" value="1"/>
</dbReference>
<dbReference type="GO" id="GO:0005783">
    <property type="term" value="C:endoplasmic reticulum"/>
    <property type="evidence" value="ECO:0007669"/>
    <property type="project" value="TreeGrafter"/>
</dbReference>
<protein>
    <recommendedName>
        <fullName evidence="10">Palmitoyltransferase</fullName>
        <ecNumber evidence="10">2.3.1.225</ecNumber>
    </recommendedName>
</protein>
<evidence type="ECO:0000256" key="8">
    <source>
        <dbReference type="ARBA" id="ARBA00023315"/>
    </source>
</evidence>
<organism evidence="13 14">
    <name type="scientific">Ramularia collo-cygni</name>
    <dbReference type="NCBI Taxonomy" id="112498"/>
    <lineage>
        <taxon>Eukaryota</taxon>
        <taxon>Fungi</taxon>
        <taxon>Dikarya</taxon>
        <taxon>Ascomycota</taxon>
        <taxon>Pezizomycotina</taxon>
        <taxon>Dothideomycetes</taxon>
        <taxon>Dothideomycetidae</taxon>
        <taxon>Mycosphaerellales</taxon>
        <taxon>Mycosphaerellaceae</taxon>
        <taxon>Ramularia</taxon>
    </lineage>
</organism>
<feature type="transmembrane region" description="Helical" evidence="10">
    <location>
        <begin position="20"/>
        <end position="38"/>
    </location>
</feature>
<evidence type="ECO:0000256" key="4">
    <source>
        <dbReference type="ARBA" id="ARBA00022989"/>
    </source>
</evidence>
<comment type="domain">
    <text evidence="10">The DHHC domain is required for palmitoyltransferase activity.</text>
</comment>
<feature type="transmembrane region" description="Helical" evidence="10">
    <location>
        <begin position="59"/>
        <end position="83"/>
    </location>
</feature>
<accession>A0A2D3USG6</accession>
<feature type="compositionally biased region" description="Acidic residues" evidence="11">
    <location>
        <begin position="262"/>
        <end position="277"/>
    </location>
</feature>
<dbReference type="STRING" id="112498.A0A2D3USG6"/>
<dbReference type="Proteomes" id="UP000225277">
    <property type="component" value="Unassembled WGS sequence"/>
</dbReference>
<reference evidence="13 14" key="1">
    <citation type="submission" date="2016-03" db="EMBL/GenBank/DDBJ databases">
        <authorList>
            <person name="Ploux O."/>
        </authorList>
    </citation>
    <scope>NUCLEOTIDE SEQUENCE [LARGE SCALE GENOMIC DNA]</scope>
    <source>
        <strain evidence="13 14">URUG2</strain>
    </source>
</reference>
<dbReference type="OrthoDB" id="331948at2759"/>
<evidence type="ECO:0000256" key="2">
    <source>
        <dbReference type="ARBA" id="ARBA00022679"/>
    </source>
</evidence>
<comment type="similarity">
    <text evidence="10">Belongs to the DHHC palmitoyltransferase family.</text>
</comment>
<name>A0A2D3USG6_9PEZI</name>
<dbReference type="GO" id="GO:0006612">
    <property type="term" value="P:protein targeting to membrane"/>
    <property type="evidence" value="ECO:0007669"/>
    <property type="project" value="TreeGrafter"/>
</dbReference>
<dbReference type="PANTHER" id="PTHR22883">
    <property type="entry name" value="ZINC FINGER DHHC DOMAIN CONTAINING PROTEIN"/>
    <property type="match status" value="1"/>
</dbReference>
<evidence type="ECO:0000256" key="9">
    <source>
        <dbReference type="ARBA" id="ARBA00048048"/>
    </source>
</evidence>
<keyword evidence="4 10" id="KW-1133">Transmembrane helix</keyword>
<sequence>MDHHCVWTANCVSHITIPHFVRFLFYAVVSMAYLEYFLCQRISIIWQQRTLPSYLGPSVLKIAHVFILITINSFVLFALILLLGRTIWCLSVNTWTIEGWEIERHHTLLRRARALGGYLDAPDGSRIQIQHQEFPWDVGILTNICQGMGTRNPLAWFWPFSQSPSVASGLSFEHNEIDDPSKPWPPPDPDRLFKVERKPLVGDGFTKSWDINDFKKRQAADMARHANADGEHVVRRRPFRERMEGPGRHRSDDGADYYDNGEYSDVDSEEEDGDDLSDDARGGGGDGEEAWRNKEGERLADFGVDEMADFYDEDDLPLAELIRRKKGGVATS</sequence>
<dbReference type="PROSITE" id="PS50216">
    <property type="entry name" value="DHHC"/>
    <property type="match status" value="1"/>
</dbReference>
<evidence type="ECO:0000259" key="12">
    <source>
        <dbReference type="Pfam" id="PF01529"/>
    </source>
</evidence>
<evidence type="ECO:0000313" key="14">
    <source>
        <dbReference type="Proteomes" id="UP000225277"/>
    </source>
</evidence>
<comment type="catalytic activity">
    <reaction evidence="9 10">
        <text>L-cysteinyl-[protein] + hexadecanoyl-CoA = S-hexadecanoyl-L-cysteinyl-[protein] + CoA</text>
        <dbReference type="Rhea" id="RHEA:36683"/>
        <dbReference type="Rhea" id="RHEA-COMP:10131"/>
        <dbReference type="Rhea" id="RHEA-COMP:11032"/>
        <dbReference type="ChEBI" id="CHEBI:29950"/>
        <dbReference type="ChEBI" id="CHEBI:57287"/>
        <dbReference type="ChEBI" id="CHEBI:57379"/>
        <dbReference type="ChEBI" id="CHEBI:74151"/>
        <dbReference type="EC" id="2.3.1.225"/>
    </reaction>
</comment>
<proteinExistence type="inferred from homology"/>
<comment type="subcellular location">
    <subcellularLocation>
        <location evidence="1">Membrane</location>
        <topology evidence="1">Multi-pass membrane protein</topology>
    </subcellularLocation>
</comment>
<dbReference type="AlphaFoldDB" id="A0A2D3USG6"/>
<keyword evidence="2 10" id="KW-0808">Transferase</keyword>
<evidence type="ECO:0000256" key="1">
    <source>
        <dbReference type="ARBA" id="ARBA00004141"/>
    </source>
</evidence>
<evidence type="ECO:0000256" key="7">
    <source>
        <dbReference type="ARBA" id="ARBA00023288"/>
    </source>
</evidence>
<keyword evidence="14" id="KW-1185">Reference proteome</keyword>
<feature type="region of interest" description="Disordered" evidence="11">
    <location>
        <begin position="222"/>
        <end position="297"/>
    </location>
</feature>
<evidence type="ECO:0000313" key="13">
    <source>
        <dbReference type="EMBL" id="CZT17738.1"/>
    </source>
</evidence>
<keyword evidence="6" id="KW-0564">Palmitate</keyword>
<feature type="domain" description="Palmitoyltransferase DHHC" evidence="12">
    <location>
        <begin position="1"/>
        <end position="101"/>
    </location>
</feature>
<feature type="compositionally biased region" description="Basic and acidic residues" evidence="11">
    <location>
        <begin position="222"/>
        <end position="233"/>
    </location>
</feature>
<dbReference type="GeneID" id="35598776"/>
<dbReference type="InterPro" id="IPR039859">
    <property type="entry name" value="PFA4/ZDH16/20/ERF2-like"/>
</dbReference>